<evidence type="ECO:0000256" key="2">
    <source>
        <dbReference type="ARBA" id="ARBA00006337"/>
    </source>
</evidence>
<feature type="domain" description="CNNM transmembrane" evidence="13">
    <location>
        <begin position="1"/>
        <end position="201"/>
    </location>
</feature>
<dbReference type="EMBL" id="JBHUDE010000043">
    <property type="protein sequence ID" value="MFD1607900.1"/>
    <property type="molecule type" value="Genomic_DNA"/>
</dbReference>
<comment type="similarity">
    <text evidence="2">Belongs to the UPF0053 family.</text>
</comment>
<evidence type="ECO:0000256" key="3">
    <source>
        <dbReference type="ARBA" id="ARBA00022475"/>
    </source>
</evidence>
<evidence type="ECO:0000256" key="10">
    <source>
        <dbReference type="PROSITE-ProRule" id="PRU01193"/>
    </source>
</evidence>
<dbReference type="InterPro" id="IPR044751">
    <property type="entry name" value="Ion_transp-like_CBS"/>
</dbReference>
<evidence type="ECO:0000256" key="9">
    <source>
        <dbReference type="PROSITE-ProRule" id="PRU00703"/>
    </source>
</evidence>
<dbReference type="Pfam" id="PF03471">
    <property type="entry name" value="CorC_HlyC"/>
    <property type="match status" value="1"/>
</dbReference>
<keyword evidence="3" id="KW-1003">Cell membrane</keyword>
<evidence type="ECO:0000256" key="1">
    <source>
        <dbReference type="ARBA" id="ARBA00004651"/>
    </source>
</evidence>
<evidence type="ECO:0000256" key="11">
    <source>
        <dbReference type="SAM" id="Phobius"/>
    </source>
</evidence>
<dbReference type="Gene3D" id="3.30.465.10">
    <property type="match status" value="1"/>
</dbReference>
<evidence type="ECO:0000256" key="5">
    <source>
        <dbReference type="ARBA" id="ARBA00022737"/>
    </source>
</evidence>
<evidence type="ECO:0000256" key="6">
    <source>
        <dbReference type="ARBA" id="ARBA00022989"/>
    </source>
</evidence>
<keyword evidence="5" id="KW-0677">Repeat</keyword>
<dbReference type="RefSeq" id="WP_379597248.1">
    <property type="nucleotide sequence ID" value="NZ_JAMBON010000002.1"/>
</dbReference>
<evidence type="ECO:0000313" key="15">
    <source>
        <dbReference type="Proteomes" id="UP001597221"/>
    </source>
</evidence>
<dbReference type="Pfam" id="PF01595">
    <property type="entry name" value="CNNM"/>
    <property type="match status" value="1"/>
</dbReference>
<evidence type="ECO:0000313" key="14">
    <source>
        <dbReference type="EMBL" id="MFD1607900.1"/>
    </source>
</evidence>
<evidence type="ECO:0000256" key="7">
    <source>
        <dbReference type="ARBA" id="ARBA00023122"/>
    </source>
</evidence>
<dbReference type="SMART" id="SM01091">
    <property type="entry name" value="CorC_HlyC"/>
    <property type="match status" value="1"/>
</dbReference>
<gene>
    <name evidence="14" type="ORF">ACFSBH_09565</name>
</gene>
<dbReference type="SUPFAM" id="SSF56176">
    <property type="entry name" value="FAD-binding/transporter-associated domain-like"/>
    <property type="match status" value="1"/>
</dbReference>
<dbReference type="CDD" id="cd04590">
    <property type="entry name" value="CBS_pair_CorC_HlyC_assoc"/>
    <property type="match status" value="1"/>
</dbReference>
<evidence type="ECO:0000259" key="13">
    <source>
        <dbReference type="PROSITE" id="PS51846"/>
    </source>
</evidence>
<reference evidence="15" key="1">
    <citation type="journal article" date="2019" name="Int. J. Syst. Evol. Microbiol.">
        <title>The Global Catalogue of Microorganisms (GCM) 10K type strain sequencing project: providing services to taxonomists for standard genome sequencing and annotation.</title>
        <authorList>
            <consortium name="The Broad Institute Genomics Platform"/>
            <consortium name="The Broad Institute Genome Sequencing Center for Infectious Disease"/>
            <person name="Wu L."/>
            <person name="Ma J."/>
        </authorList>
    </citation>
    <scope>NUCLEOTIDE SEQUENCE [LARGE SCALE GENOMIC DNA]</scope>
    <source>
        <strain evidence="15">CGMCC 1.12376</strain>
    </source>
</reference>
<feature type="domain" description="CBS" evidence="12">
    <location>
        <begin position="284"/>
        <end position="341"/>
    </location>
</feature>
<evidence type="ECO:0000256" key="8">
    <source>
        <dbReference type="ARBA" id="ARBA00023136"/>
    </source>
</evidence>
<feature type="transmembrane region" description="Helical" evidence="11">
    <location>
        <begin position="89"/>
        <end position="114"/>
    </location>
</feature>
<accession>A0ABW4HRE1</accession>
<keyword evidence="7 9" id="KW-0129">CBS domain</keyword>
<dbReference type="InterPro" id="IPR005170">
    <property type="entry name" value="Transptr-assoc_dom"/>
</dbReference>
<name>A0ABW4HRE1_9BACI</name>
<feature type="transmembrane region" description="Helical" evidence="11">
    <location>
        <begin position="144"/>
        <end position="164"/>
    </location>
</feature>
<dbReference type="Gene3D" id="3.10.580.10">
    <property type="entry name" value="CBS-domain"/>
    <property type="match status" value="1"/>
</dbReference>
<proteinExistence type="inferred from homology"/>
<dbReference type="InterPro" id="IPR000644">
    <property type="entry name" value="CBS_dom"/>
</dbReference>
<sequence length="427" mass="48381">MPIFNLLAVAALIGLTAFFVAAEFAIVKIRSTQLEPHIEEGKRSAVAGKKVVTHLDEYLSACQLGITLTALGIGRLAEPTFEKMLHPVLAYFNIGDAMVTTLSIVISFLFATFLHVVIGELAPKTIAIQKAEEVTLLVSRPLIWFYRLLYPFIWLLNGTARLIVKALGFKPMSSHEETHTEEELRLILADSYKSGEINQAEMMYVNNIFDFDERVAREIMIPRTEMVYFLKNDTFEDNLNVILDGQFTRYPVADEDKDNIIGLVNLKEIFTGHLQDKNVSIEQFIRPILHVSEATPIKQVLLKMQKERIHMAIVNDEYGGTAGLITVEDILEEIVGDIRDEFDEDEIPDVQEVNDKILIVSGKLHLEDLNQILGIELDDDEVDTIGGWMFTSNLDAQEGVVIDYEEHRFVIEEMDGYQIKKVKIIKP</sequence>
<dbReference type="InterPro" id="IPR046342">
    <property type="entry name" value="CBS_dom_sf"/>
</dbReference>
<organism evidence="14 15">
    <name type="scientific">Oceanobacillus luteolus</name>
    <dbReference type="NCBI Taxonomy" id="1274358"/>
    <lineage>
        <taxon>Bacteria</taxon>
        <taxon>Bacillati</taxon>
        <taxon>Bacillota</taxon>
        <taxon>Bacilli</taxon>
        <taxon>Bacillales</taxon>
        <taxon>Bacillaceae</taxon>
        <taxon>Oceanobacillus</taxon>
    </lineage>
</organism>
<dbReference type="PANTHER" id="PTHR43099:SF2">
    <property type="entry name" value="UPF0053 PROTEIN YRKA"/>
    <property type="match status" value="1"/>
</dbReference>
<dbReference type="SUPFAM" id="SSF54631">
    <property type="entry name" value="CBS-domain pair"/>
    <property type="match status" value="1"/>
</dbReference>
<keyword evidence="6 10" id="KW-1133">Transmembrane helix</keyword>
<protein>
    <submittedName>
        <fullName evidence="14">Hemolysin family protein</fullName>
    </submittedName>
</protein>
<dbReference type="InterPro" id="IPR051676">
    <property type="entry name" value="UPF0053_domain"/>
</dbReference>
<feature type="domain" description="CBS" evidence="12">
    <location>
        <begin position="220"/>
        <end position="279"/>
    </location>
</feature>
<dbReference type="Proteomes" id="UP001597221">
    <property type="component" value="Unassembled WGS sequence"/>
</dbReference>
<dbReference type="InterPro" id="IPR036318">
    <property type="entry name" value="FAD-bd_PCMH-like_sf"/>
</dbReference>
<evidence type="ECO:0000256" key="4">
    <source>
        <dbReference type="ARBA" id="ARBA00022692"/>
    </source>
</evidence>
<keyword evidence="8 10" id="KW-0472">Membrane</keyword>
<dbReference type="PROSITE" id="PS51371">
    <property type="entry name" value="CBS"/>
    <property type="match status" value="2"/>
</dbReference>
<keyword evidence="4 10" id="KW-0812">Transmembrane</keyword>
<dbReference type="InterPro" id="IPR002550">
    <property type="entry name" value="CNNM"/>
</dbReference>
<comment type="subcellular location">
    <subcellularLocation>
        <location evidence="1">Cell membrane</location>
        <topology evidence="1">Multi-pass membrane protein</topology>
    </subcellularLocation>
</comment>
<dbReference type="InterPro" id="IPR016169">
    <property type="entry name" value="FAD-bd_PCMH_sub2"/>
</dbReference>
<comment type="caution">
    <text evidence="14">The sequence shown here is derived from an EMBL/GenBank/DDBJ whole genome shotgun (WGS) entry which is preliminary data.</text>
</comment>
<dbReference type="PROSITE" id="PS51846">
    <property type="entry name" value="CNNM"/>
    <property type="match status" value="1"/>
</dbReference>
<dbReference type="PANTHER" id="PTHR43099">
    <property type="entry name" value="UPF0053 PROTEIN YRKA"/>
    <property type="match status" value="1"/>
</dbReference>
<evidence type="ECO:0000259" key="12">
    <source>
        <dbReference type="PROSITE" id="PS51371"/>
    </source>
</evidence>
<dbReference type="Pfam" id="PF00571">
    <property type="entry name" value="CBS"/>
    <property type="match status" value="2"/>
</dbReference>
<keyword evidence="15" id="KW-1185">Reference proteome</keyword>